<dbReference type="OrthoDB" id="414243at2759"/>
<evidence type="ECO:0000259" key="4">
    <source>
        <dbReference type="PROSITE" id="PS50405"/>
    </source>
</evidence>
<evidence type="ECO:0000313" key="6">
    <source>
        <dbReference type="Proteomes" id="UP000192578"/>
    </source>
</evidence>
<organism evidence="5 6">
    <name type="scientific">Hypsibius exemplaris</name>
    <name type="common">Freshwater tardigrade</name>
    <dbReference type="NCBI Taxonomy" id="2072580"/>
    <lineage>
        <taxon>Eukaryota</taxon>
        <taxon>Metazoa</taxon>
        <taxon>Ecdysozoa</taxon>
        <taxon>Tardigrada</taxon>
        <taxon>Eutardigrada</taxon>
        <taxon>Parachela</taxon>
        <taxon>Hypsibioidea</taxon>
        <taxon>Hypsibiidae</taxon>
        <taxon>Hypsibius</taxon>
    </lineage>
</organism>
<dbReference type="FunFam" id="3.40.30.10:FF:000035">
    <property type="entry name" value="hematopoietic prostaglandin D synthase"/>
    <property type="match status" value="1"/>
</dbReference>
<comment type="caution">
    <text evidence="5">The sequence shown here is derived from an EMBL/GenBank/DDBJ whole genome shotgun (WGS) entry which is preliminary data.</text>
</comment>
<evidence type="ECO:0000313" key="5">
    <source>
        <dbReference type="EMBL" id="OQV22675.1"/>
    </source>
</evidence>
<dbReference type="SFLD" id="SFLDG00363">
    <property type="entry name" value="AMPS_(cytGST):_Alpha-__Mu-__Pi"/>
    <property type="match status" value="1"/>
</dbReference>
<dbReference type="CDD" id="cd03192">
    <property type="entry name" value="GST_C_Sigma_like"/>
    <property type="match status" value="1"/>
</dbReference>
<sequence length="204" mass="23765">MSNPSYKLTYFNFRALAETTRFIFAYVKVPYEDVRIPMEQWPGIKRETPFRQLPVLEIDGTVYGQSAAFNRLLAKRFNLAGTTEDEQAHVDAIYDYGKDIWAANMKYWVEKDPVKKAQIQEEYLANELEDHLEVLQAHLTSYGKGKYFAPSGVTFADFWIANLLYSIEERLPTALDQHPVLKEYVQRIHNLPGIREWVATRPQI</sequence>
<dbReference type="InterPro" id="IPR036249">
    <property type="entry name" value="Thioredoxin-like_sf"/>
</dbReference>
<dbReference type="AlphaFoldDB" id="A0A1W0X5B2"/>
<evidence type="ECO:0000259" key="3">
    <source>
        <dbReference type="PROSITE" id="PS50404"/>
    </source>
</evidence>
<feature type="domain" description="GST N-terminal" evidence="3">
    <location>
        <begin position="4"/>
        <end position="81"/>
    </location>
</feature>
<dbReference type="Gene3D" id="1.20.1050.10">
    <property type="match status" value="1"/>
</dbReference>
<dbReference type="InterPro" id="IPR040079">
    <property type="entry name" value="Glutathione_S-Trfase"/>
</dbReference>
<name>A0A1W0X5B2_HYPEX</name>
<proteinExistence type="predicted"/>
<dbReference type="PANTHER" id="PTHR11571">
    <property type="entry name" value="GLUTATHIONE S-TRANSFERASE"/>
    <property type="match status" value="1"/>
</dbReference>
<dbReference type="InterPro" id="IPR004046">
    <property type="entry name" value="GST_C"/>
</dbReference>
<dbReference type="Pfam" id="PF14497">
    <property type="entry name" value="GST_C_3"/>
    <property type="match status" value="1"/>
</dbReference>
<dbReference type="Gene3D" id="3.40.30.10">
    <property type="entry name" value="Glutaredoxin"/>
    <property type="match status" value="1"/>
</dbReference>
<dbReference type="GO" id="GO:0006749">
    <property type="term" value="P:glutathione metabolic process"/>
    <property type="evidence" value="ECO:0007669"/>
    <property type="project" value="TreeGrafter"/>
</dbReference>
<dbReference type="GO" id="GO:0004364">
    <property type="term" value="F:glutathione transferase activity"/>
    <property type="evidence" value="ECO:0007669"/>
    <property type="project" value="UniProtKB-EC"/>
</dbReference>
<gene>
    <name evidence="5" type="ORF">BV898_03500</name>
</gene>
<dbReference type="SFLD" id="SFLDS00019">
    <property type="entry name" value="Glutathione_Transferase_(cytos"/>
    <property type="match status" value="1"/>
</dbReference>
<evidence type="ECO:0000256" key="2">
    <source>
        <dbReference type="ARBA" id="ARBA00047960"/>
    </source>
</evidence>
<dbReference type="EC" id="2.5.1.18" evidence="1"/>
<reference evidence="6" key="1">
    <citation type="submission" date="2017-01" db="EMBL/GenBank/DDBJ databases">
        <title>Comparative genomics of anhydrobiosis in the tardigrade Hypsibius dujardini.</title>
        <authorList>
            <person name="Yoshida Y."/>
            <person name="Koutsovoulos G."/>
            <person name="Laetsch D."/>
            <person name="Stevens L."/>
            <person name="Kumar S."/>
            <person name="Horikawa D."/>
            <person name="Ishino K."/>
            <person name="Komine S."/>
            <person name="Tomita M."/>
            <person name="Blaxter M."/>
            <person name="Arakawa K."/>
        </authorList>
    </citation>
    <scope>NUCLEOTIDE SEQUENCE [LARGE SCALE GENOMIC DNA]</scope>
    <source>
        <strain evidence="6">Z151</strain>
    </source>
</reference>
<dbReference type="CDD" id="cd03039">
    <property type="entry name" value="GST_N_Sigma_like"/>
    <property type="match status" value="1"/>
</dbReference>
<dbReference type="InterPro" id="IPR050213">
    <property type="entry name" value="GST_superfamily"/>
</dbReference>
<accession>A0A1W0X5B2</accession>
<dbReference type="EMBL" id="MTYJ01000016">
    <property type="protein sequence ID" value="OQV22675.1"/>
    <property type="molecule type" value="Genomic_DNA"/>
</dbReference>
<dbReference type="InterPro" id="IPR004045">
    <property type="entry name" value="Glutathione_S-Trfase_N"/>
</dbReference>
<keyword evidence="6" id="KW-1185">Reference proteome</keyword>
<dbReference type="InterPro" id="IPR010987">
    <property type="entry name" value="Glutathione-S-Trfase_C-like"/>
</dbReference>
<dbReference type="GO" id="GO:0004602">
    <property type="term" value="F:glutathione peroxidase activity"/>
    <property type="evidence" value="ECO:0007669"/>
    <property type="project" value="UniProtKB-ARBA"/>
</dbReference>
<dbReference type="FunFam" id="1.20.1050.10:FF:000030">
    <property type="entry name" value="Glutathione S-transferase S1"/>
    <property type="match status" value="1"/>
</dbReference>
<evidence type="ECO:0000256" key="1">
    <source>
        <dbReference type="ARBA" id="ARBA00012452"/>
    </source>
</evidence>
<protein>
    <recommendedName>
        <fullName evidence="1">glutathione transferase</fullName>
        <ecNumber evidence="1">2.5.1.18</ecNumber>
    </recommendedName>
</protein>
<dbReference type="PROSITE" id="PS50404">
    <property type="entry name" value="GST_NTER"/>
    <property type="match status" value="1"/>
</dbReference>
<comment type="catalytic activity">
    <reaction evidence="2">
        <text>RX + glutathione = an S-substituted glutathione + a halide anion + H(+)</text>
        <dbReference type="Rhea" id="RHEA:16437"/>
        <dbReference type="ChEBI" id="CHEBI:15378"/>
        <dbReference type="ChEBI" id="CHEBI:16042"/>
        <dbReference type="ChEBI" id="CHEBI:17792"/>
        <dbReference type="ChEBI" id="CHEBI:57925"/>
        <dbReference type="ChEBI" id="CHEBI:90779"/>
        <dbReference type="EC" id="2.5.1.18"/>
    </reaction>
</comment>
<dbReference type="Pfam" id="PF02798">
    <property type="entry name" value="GST_N"/>
    <property type="match status" value="1"/>
</dbReference>
<dbReference type="InterPro" id="IPR036282">
    <property type="entry name" value="Glutathione-S-Trfase_C_sf"/>
</dbReference>
<dbReference type="SUPFAM" id="SSF47616">
    <property type="entry name" value="GST C-terminal domain-like"/>
    <property type="match status" value="1"/>
</dbReference>
<dbReference type="SFLD" id="SFLDG01205">
    <property type="entry name" value="AMPS.1"/>
    <property type="match status" value="1"/>
</dbReference>
<feature type="domain" description="GST C-terminal" evidence="4">
    <location>
        <begin position="83"/>
        <end position="204"/>
    </location>
</feature>
<dbReference type="Proteomes" id="UP000192578">
    <property type="component" value="Unassembled WGS sequence"/>
</dbReference>
<dbReference type="PANTHER" id="PTHR11571:SF150">
    <property type="entry name" value="GLUTATHIONE S-TRANSFERASE"/>
    <property type="match status" value="1"/>
</dbReference>
<dbReference type="PROSITE" id="PS50405">
    <property type="entry name" value="GST_CTER"/>
    <property type="match status" value="1"/>
</dbReference>
<dbReference type="SUPFAM" id="SSF52833">
    <property type="entry name" value="Thioredoxin-like"/>
    <property type="match status" value="1"/>
</dbReference>